<dbReference type="EMBL" id="SRLO01000091">
    <property type="protein sequence ID" value="TNN76640.1"/>
    <property type="molecule type" value="Genomic_DNA"/>
</dbReference>
<keyword evidence="3" id="KW-1185">Reference proteome</keyword>
<reference evidence="2 3" key="1">
    <citation type="submission" date="2019-03" db="EMBL/GenBank/DDBJ databases">
        <title>First draft genome of Liparis tanakae, snailfish: a comprehensive survey of snailfish specific genes.</title>
        <authorList>
            <person name="Kim W."/>
            <person name="Song I."/>
            <person name="Jeong J.-H."/>
            <person name="Kim D."/>
            <person name="Kim S."/>
            <person name="Ryu S."/>
            <person name="Song J.Y."/>
            <person name="Lee S.K."/>
        </authorList>
    </citation>
    <scope>NUCLEOTIDE SEQUENCE [LARGE SCALE GENOMIC DNA]</scope>
    <source>
        <tissue evidence="2">Muscle</tissue>
    </source>
</reference>
<gene>
    <name evidence="2" type="ORF">EYF80_013092</name>
</gene>
<accession>A0A4Z2IFG0</accession>
<name>A0A4Z2IFG0_9TELE</name>
<evidence type="ECO:0000313" key="2">
    <source>
        <dbReference type="EMBL" id="TNN76640.1"/>
    </source>
</evidence>
<dbReference type="AlphaFoldDB" id="A0A4Z2IFG0"/>
<evidence type="ECO:0000256" key="1">
    <source>
        <dbReference type="SAM" id="MobiDB-lite"/>
    </source>
</evidence>
<feature type="region of interest" description="Disordered" evidence="1">
    <location>
        <begin position="148"/>
        <end position="179"/>
    </location>
</feature>
<proteinExistence type="predicted"/>
<dbReference type="Proteomes" id="UP000314294">
    <property type="component" value="Unassembled WGS sequence"/>
</dbReference>
<protein>
    <submittedName>
        <fullName evidence="2">Uncharacterized protein</fullName>
    </submittedName>
</protein>
<comment type="caution">
    <text evidence="2">The sequence shown here is derived from an EMBL/GenBank/DDBJ whole genome shotgun (WGS) entry which is preliminary data.</text>
</comment>
<organism evidence="2 3">
    <name type="scientific">Liparis tanakae</name>
    <name type="common">Tanaka's snailfish</name>
    <dbReference type="NCBI Taxonomy" id="230148"/>
    <lineage>
        <taxon>Eukaryota</taxon>
        <taxon>Metazoa</taxon>
        <taxon>Chordata</taxon>
        <taxon>Craniata</taxon>
        <taxon>Vertebrata</taxon>
        <taxon>Euteleostomi</taxon>
        <taxon>Actinopterygii</taxon>
        <taxon>Neopterygii</taxon>
        <taxon>Teleostei</taxon>
        <taxon>Neoteleostei</taxon>
        <taxon>Acanthomorphata</taxon>
        <taxon>Eupercaria</taxon>
        <taxon>Perciformes</taxon>
        <taxon>Cottioidei</taxon>
        <taxon>Cottales</taxon>
        <taxon>Liparidae</taxon>
        <taxon>Liparis</taxon>
    </lineage>
</organism>
<evidence type="ECO:0000313" key="3">
    <source>
        <dbReference type="Proteomes" id="UP000314294"/>
    </source>
</evidence>
<sequence>MPPVDEQVQLLAGGLFDSRLRGNTIGDQRHEGSVESNTLYLALLTTRLPSRSQLTEGLGLPKAVQHQSYPGMVFCKFIKDKQDLLIANSAKYTTSDHPENPCRFRIQGDGKREKAIFKGERVKTDPGRYGPCFFGIHLCWSWACTVRESGASSGSPNHFRRRKSNAPRRENTVMLPTGL</sequence>